<keyword evidence="2" id="KW-1185">Reference proteome</keyword>
<name>A0A3S3SZB3_9HYPH</name>
<organism evidence="1 2">
    <name type="scientific">Neorhizobium lilium</name>
    <dbReference type="NCBI Taxonomy" id="2503024"/>
    <lineage>
        <taxon>Bacteria</taxon>
        <taxon>Pseudomonadati</taxon>
        <taxon>Pseudomonadota</taxon>
        <taxon>Alphaproteobacteria</taxon>
        <taxon>Hyphomicrobiales</taxon>
        <taxon>Rhizobiaceae</taxon>
        <taxon>Rhizobium/Agrobacterium group</taxon>
        <taxon>Neorhizobium</taxon>
    </lineage>
</organism>
<accession>A0A3S3SZB3</accession>
<evidence type="ECO:0000313" key="1">
    <source>
        <dbReference type="EMBL" id="RWX78280.1"/>
    </source>
</evidence>
<proteinExistence type="predicted"/>
<dbReference type="EMBL" id="SBIP01000002">
    <property type="protein sequence ID" value="RWX78280.1"/>
    <property type="molecule type" value="Genomic_DNA"/>
</dbReference>
<gene>
    <name evidence="1" type="ORF">EPK99_06510</name>
</gene>
<comment type="caution">
    <text evidence="1">The sequence shown here is derived from an EMBL/GenBank/DDBJ whole genome shotgun (WGS) entry which is preliminary data.</text>
</comment>
<protein>
    <submittedName>
        <fullName evidence="1">Uncharacterized protein</fullName>
    </submittedName>
</protein>
<dbReference type="OrthoDB" id="9958030at2"/>
<reference evidence="1 2" key="1">
    <citation type="submission" date="2019-01" db="EMBL/GenBank/DDBJ databases">
        <title>The draft genome of Rhizobium sp. 24NR.</title>
        <authorList>
            <person name="Liu L."/>
            <person name="Liang L."/>
            <person name="Shi S."/>
            <person name="Xu L."/>
            <person name="Wang X."/>
            <person name="Li L."/>
            <person name="Zhang X."/>
        </authorList>
    </citation>
    <scope>NUCLEOTIDE SEQUENCE [LARGE SCALE GENOMIC DNA]</scope>
    <source>
        <strain evidence="1 2">24NR</strain>
    </source>
</reference>
<dbReference type="AlphaFoldDB" id="A0A3S3SZB3"/>
<evidence type="ECO:0000313" key="2">
    <source>
        <dbReference type="Proteomes" id="UP000287687"/>
    </source>
</evidence>
<dbReference type="Proteomes" id="UP000287687">
    <property type="component" value="Unassembled WGS sequence"/>
</dbReference>
<dbReference type="RefSeq" id="WP_128442258.1">
    <property type="nucleotide sequence ID" value="NZ_SBIP01000002.1"/>
</dbReference>
<sequence>MTYWSTISDDDLIEEAQRRANAGNWSPDRFMSQLQSDDRGKLDILRSAIIQAKVEANRNGDCPAFLTALAVTCDQLDSVRGNPLPDRAWAVNTTFVGRSAFEDHAPRAA</sequence>